<dbReference type="InterPro" id="IPR013783">
    <property type="entry name" value="Ig-like_fold"/>
</dbReference>
<dbReference type="AlphaFoldDB" id="A0AAR2L733"/>
<keyword evidence="2 7" id="KW-0732">Signal</keyword>
<protein>
    <recommendedName>
        <fullName evidence="8">Ig-like domain-containing protein</fullName>
    </recommendedName>
</protein>
<dbReference type="Proteomes" id="UP001501920">
    <property type="component" value="Chromosome 22"/>
</dbReference>
<accession>A0AAR2L733</accession>
<keyword evidence="5" id="KW-0325">Glycoprotein</keyword>
<evidence type="ECO:0000313" key="9">
    <source>
        <dbReference type="Ensembl" id="ENSPNAP00000070186.1"/>
    </source>
</evidence>
<evidence type="ECO:0000256" key="6">
    <source>
        <dbReference type="ARBA" id="ARBA00023319"/>
    </source>
</evidence>
<dbReference type="GO" id="GO:0050852">
    <property type="term" value="P:T cell receptor signaling pathway"/>
    <property type="evidence" value="ECO:0007669"/>
    <property type="project" value="TreeGrafter"/>
</dbReference>
<dbReference type="Pfam" id="PF07686">
    <property type="entry name" value="V-set"/>
    <property type="match status" value="1"/>
</dbReference>
<dbReference type="InterPro" id="IPR003599">
    <property type="entry name" value="Ig_sub"/>
</dbReference>
<evidence type="ECO:0000256" key="7">
    <source>
        <dbReference type="SAM" id="SignalP"/>
    </source>
</evidence>
<dbReference type="GeneTree" id="ENSGT01120000271914"/>
<dbReference type="FunFam" id="2.60.40.10:FF:000142">
    <property type="entry name" value="V-set domain-containing T-cell activation inhibitor 1"/>
    <property type="match status" value="1"/>
</dbReference>
<organism evidence="9 10">
    <name type="scientific">Pygocentrus nattereri</name>
    <name type="common">Red-bellied piranha</name>
    <dbReference type="NCBI Taxonomy" id="42514"/>
    <lineage>
        <taxon>Eukaryota</taxon>
        <taxon>Metazoa</taxon>
        <taxon>Chordata</taxon>
        <taxon>Craniata</taxon>
        <taxon>Vertebrata</taxon>
        <taxon>Euteleostomi</taxon>
        <taxon>Actinopterygii</taxon>
        <taxon>Neopterygii</taxon>
        <taxon>Teleostei</taxon>
        <taxon>Ostariophysi</taxon>
        <taxon>Characiformes</taxon>
        <taxon>Characoidei</taxon>
        <taxon>Pygocentrus</taxon>
    </lineage>
</organism>
<keyword evidence="4" id="KW-1015">Disulfide bond</keyword>
<dbReference type="PANTHER" id="PTHR24100">
    <property type="entry name" value="BUTYROPHILIN"/>
    <property type="match status" value="1"/>
</dbReference>
<comment type="subcellular location">
    <subcellularLocation>
        <location evidence="1">Membrane</location>
    </subcellularLocation>
</comment>
<dbReference type="GO" id="GO:0009897">
    <property type="term" value="C:external side of plasma membrane"/>
    <property type="evidence" value="ECO:0007669"/>
    <property type="project" value="TreeGrafter"/>
</dbReference>
<evidence type="ECO:0000256" key="4">
    <source>
        <dbReference type="ARBA" id="ARBA00023157"/>
    </source>
</evidence>
<proteinExistence type="predicted"/>
<feature type="signal peptide" evidence="7">
    <location>
        <begin position="1"/>
        <end position="19"/>
    </location>
</feature>
<dbReference type="GO" id="GO:0005102">
    <property type="term" value="F:signaling receptor binding"/>
    <property type="evidence" value="ECO:0007669"/>
    <property type="project" value="TreeGrafter"/>
</dbReference>
<dbReference type="SMART" id="SM00406">
    <property type="entry name" value="IGv"/>
    <property type="match status" value="1"/>
</dbReference>
<dbReference type="InterPro" id="IPR050504">
    <property type="entry name" value="IgSF_BTN/MOG"/>
</dbReference>
<dbReference type="Ensembl" id="ENSPNAT00000062617.1">
    <property type="protein sequence ID" value="ENSPNAP00000070186.1"/>
    <property type="gene ID" value="ENSPNAG00000007679.2"/>
</dbReference>
<dbReference type="GO" id="GO:0050863">
    <property type="term" value="P:regulation of T cell activation"/>
    <property type="evidence" value="ECO:0007669"/>
    <property type="project" value="UniProtKB-ARBA"/>
</dbReference>
<feature type="chain" id="PRO_5043759080" description="Ig-like domain-containing protein" evidence="7">
    <location>
        <begin position="20"/>
        <end position="178"/>
    </location>
</feature>
<feature type="domain" description="Ig-like" evidence="8">
    <location>
        <begin position="16"/>
        <end position="126"/>
    </location>
</feature>
<name>A0AAR2L733_PYGNA</name>
<dbReference type="InterPro" id="IPR036179">
    <property type="entry name" value="Ig-like_dom_sf"/>
</dbReference>
<keyword evidence="6" id="KW-0393">Immunoglobulin domain</keyword>
<dbReference type="PROSITE" id="PS50835">
    <property type="entry name" value="IG_LIKE"/>
    <property type="match status" value="1"/>
</dbReference>
<dbReference type="SMART" id="SM00409">
    <property type="entry name" value="IG"/>
    <property type="match status" value="1"/>
</dbReference>
<dbReference type="SUPFAM" id="SSF48726">
    <property type="entry name" value="Immunoglobulin"/>
    <property type="match status" value="1"/>
</dbReference>
<sequence>MDCSMICSMLLIFIASAFSVFVPNGSVSERKGSSAVLPCGLTPALNAKMFDLRWYKNDYNNPVLLYKDLKVQENPGDAQYRGRVSLIGELDKGNVSLRLENLTLADGGEYVCFVKSDIWYEKASVNLIVRGKMLNFCLALSRAGNQTLRASLVFFSLFGMKTCPHIGPLWVRLDITAP</sequence>
<keyword evidence="3" id="KW-0472">Membrane</keyword>
<dbReference type="GO" id="GO:0001817">
    <property type="term" value="P:regulation of cytokine production"/>
    <property type="evidence" value="ECO:0007669"/>
    <property type="project" value="TreeGrafter"/>
</dbReference>
<dbReference type="InterPro" id="IPR007110">
    <property type="entry name" value="Ig-like_dom"/>
</dbReference>
<reference evidence="9 10" key="1">
    <citation type="submission" date="2020-10" db="EMBL/GenBank/DDBJ databases">
        <title>Pygocentrus nattereri (red-bellied piranha) genome, fPygNat1, primary haplotype.</title>
        <authorList>
            <person name="Myers G."/>
            <person name="Meyer A."/>
            <person name="Karagic N."/>
            <person name="Pippel M."/>
            <person name="Winkler S."/>
            <person name="Tracey A."/>
            <person name="Wood J."/>
            <person name="Formenti G."/>
            <person name="Howe K."/>
            <person name="Fedrigo O."/>
            <person name="Jarvis E.D."/>
        </authorList>
    </citation>
    <scope>NUCLEOTIDE SEQUENCE [LARGE SCALE GENOMIC DNA]</scope>
</reference>
<reference evidence="9" key="3">
    <citation type="submission" date="2025-09" db="UniProtKB">
        <authorList>
            <consortium name="Ensembl"/>
        </authorList>
    </citation>
    <scope>IDENTIFICATION</scope>
</reference>
<evidence type="ECO:0000256" key="1">
    <source>
        <dbReference type="ARBA" id="ARBA00004370"/>
    </source>
</evidence>
<evidence type="ECO:0000313" key="10">
    <source>
        <dbReference type="Proteomes" id="UP001501920"/>
    </source>
</evidence>
<dbReference type="Gene3D" id="2.60.40.10">
    <property type="entry name" value="Immunoglobulins"/>
    <property type="match status" value="1"/>
</dbReference>
<keyword evidence="10" id="KW-1185">Reference proteome</keyword>
<dbReference type="GO" id="GO:1903037">
    <property type="term" value="P:regulation of leukocyte cell-cell adhesion"/>
    <property type="evidence" value="ECO:0007669"/>
    <property type="project" value="UniProtKB-ARBA"/>
</dbReference>
<evidence type="ECO:0000256" key="3">
    <source>
        <dbReference type="ARBA" id="ARBA00023136"/>
    </source>
</evidence>
<reference evidence="9" key="2">
    <citation type="submission" date="2025-08" db="UniProtKB">
        <authorList>
            <consortium name="Ensembl"/>
        </authorList>
    </citation>
    <scope>IDENTIFICATION</scope>
</reference>
<evidence type="ECO:0000256" key="5">
    <source>
        <dbReference type="ARBA" id="ARBA00023180"/>
    </source>
</evidence>
<dbReference type="InterPro" id="IPR013106">
    <property type="entry name" value="Ig_V-set"/>
</dbReference>
<evidence type="ECO:0000259" key="8">
    <source>
        <dbReference type="PROSITE" id="PS50835"/>
    </source>
</evidence>
<evidence type="ECO:0000256" key="2">
    <source>
        <dbReference type="ARBA" id="ARBA00022729"/>
    </source>
</evidence>